<reference evidence="1" key="1">
    <citation type="submission" date="2015-10" db="EMBL/GenBank/DDBJ databases">
        <authorList>
            <person name="Gilbert D.G."/>
        </authorList>
    </citation>
    <scope>NUCLEOTIDE SEQUENCE</scope>
    <source>
        <strain evidence="1">Phyl III-seqv23</strain>
    </source>
</reference>
<accession>A0A0S4TSD9</accession>
<dbReference type="AlphaFoldDB" id="A0A0S4TSD9"/>
<protein>
    <submittedName>
        <fullName evidence="1">Uncharacterized protein</fullName>
    </submittedName>
</protein>
<proteinExistence type="predicted"/>
<gene>
    <name evidence="1" type="ORF">RUN39_v1_410013</name>
</gene>
<dbReference type="EMBL" id="LN899819">
    <property type="protein sequence ID" value="CUV12741.1"/>
    <property type="molecule type" value="Genomic_DNA"/>
</dbReference>
<organism evidence="1">
    <name type="scientific">Ralstonia solanacearum</name>
    <name type="common">Pseudomonas solanacearum</name>
    <dbReference type="NCBI Taxonomy" id="305"/>
    <lineage>
        <taxon>Bacteria</taxon>
        <taxon>Pseudomonadati</taxon>
        <taxon>Pseudomonadota</taxon>
        <taxon>Betaproteobacteria</taxon>
        <taxon>Burkholderiales</taxon>
        <taxon>Burkholderiaceae</taxon>
        <taxon>Ralstonia</taxon>
        <taxon>Ralstonia solanacearum species complex</taxon>
    </lineage>
</organism>
<sequence length="56" mass="5913">MVGAPGLPGTSSLLKMTHKRRLAITDDDGEHIKAVYVEPDASGFEGADLCGLCVRL</sequence>
<evidence type="ECO:0000313" key="1">
    <source>
        <dbReference type="EMBL" id="CUV12741.1"/>
    </source>
</evidence>
<name>A0A0S4TSD9_RALSL</name>